<organism evidence="2 3">
    <name type="scientific">Naegleria lovaniensis</name>
    <name type="common">Amoeba</name>
    <dbReference type="NCBI Taxonomy" id="51637"/>
    <lineage>
        <taxon>Eukaryota</taxon>
        <taxon>Discoba</taxon>
        <taxon>Heterolobosea</taxon>
        <taxon>Tetramitia</taxon>
        <taxon>Eutetramitia</taxon>
        <taxon>Vahlkampfiidae</taxon>
        <taxon>Naegleria</taxon>
    </lineage>
</organism>
<keyword evidence="3" id="KW-1185">Reference proteome</keyword>
<dbReference type="RefSeq" id="XP_044548956.1">
    <property type="nucleotide sequence ID" value="XM_044694273.1"/>
</dbReference>
<dbReference type="InterPro" id="IPR004919">
    <property type="entry name" value="GmrSD_N"/>
</dbReference>
<dbReference type="PANTHER" id="PTHR35149">
    <property type="entry name" value="SLL5132 PROTEIN"/>
    <property type="match status" value="1"/>
</dbReference>
<dbReference type="Proteomes" id="UP000816034">
    <property type="component" value="Unassembled WGS sequence"/>
</dbReference>
<evidence type="ECO:0000259" key="1">
    <source>
        <dbReference type="Pfam" id="PF03235"/>
    </source>
</evidence>
<proteinExistence type="predicted"/>
<dbReference type="GeneID" id="68097069"/>
<gene>
    <name evidence="2" type="ORF">C9374_004614</name>
</gene>
<evidence type="ECO:0000313" key="3">
    <source>
        <dbReference type="Proteomes" id="UP000816034"/>
    </source>
</evidence>
<dbReference type="EMBL" id="PYSW02000021">
    <property type="protein sequence ID" value="KAG2383277.1"/>
    <property type="molecule type" value="Genomic_DNA"/>
</dbReference>
<feature type="domain" description="GmrSD restriction endonucleases N-terminal" evidence="1">
    <location>
        <begin position="18"/>
        <end position="228"/>
    </location>
</feature>
<dbReference type="PANTHER" id="PTHR35149:SF2">
    <property type="entry name" value="DUF262 DOMAIN-CONTAINING PROTEIN"/>
    <property type="match status" value="1"/>
</dbReference>
<dbReference type="Pfam" id="PF03235">
    <property type="entry name" value="GmrSD_N"/>
    <property type="match status" value="1"/>
</dbReference>
<name>A0AA88GRL4_NAELO</name>
<dbReference type="AlphaFoldDB" id="A0AA88GRL4"/>
<sequence length="388" mass="45551">MVKIEPHNLDSFFHSLHSTQIHIPIFQRKFCWLPKYVKTLWNNICESTALNGHHIGKIFLQQQQHKSTGSVGSSSALSASLYCIDGQQRLTTLMTAICAMRDVILEEGNNDPSRQHLFNEMIDKLHRILFVNMDECTPMKMDQFLDTLMIIHRSPRFPLKKIERLQTFHMKHLLQHVRFVTVEYQQHEMNAQERFKDLYHTGKANQILFFIKTPGIDLAQSDLIKNHVLSLFKTEEKQFEMYEKYWLPMERRFCTFENISLKDGNVLANKNTTLATLETLQSRELDIFMEWFVFHVKHTNHTDENEITFHEKHKKFQEQKEQSQQLPLLHQLGMYSSGTEPSVFNEFIATLFPAGTMMTVSEGGGVDEWYVETILQRMVGSLESFFRV</sequence>
<reference evidence="2 3" key="1">
    <citation type="journal article" date="2018" name="BMC Genomics">
        <title>The genome of Naegleria lovaniensis, the basis for a comparative approach to unravel pathogenicity factors of the human pathogenic amoeba N. fowleri.</title>
        <authorList>
            <person name="Liechti N."/>
            <person name="Schurch N."/>
            <person name="Bruggmann R."/>
            <person name="Wittwer M."/>
        </authorList>
    </citation>
    <scope>NUCLEOTIDE SEQUENCE [LARGE SCALE GENOMIC DNA]</scope>
    <source>
        <strain evidence="2 3">ATCC 30569</strain>
    </source>
</reference>
<comment type="caution">
    <text evidence="2">The sequence shown here is derived from an EMBL/GenBank/DDBJ whole genome shotgun (WGS) entry which is preliminary data.</text>
</comment>
<accession>A0AA88GRL4</accession>
<protein>
    <recommendedName>
        <fullName evidence="1">GmrSD restriction endonucleases N-terminal domain-containing protein</fullName>
    </recommendedName>
</protein>
<evidence type="ECO:0000313" key="2">
    <source>
        <dbReference type="EMBL" id="KAG2383277.1"/>
    </source>
</evidence>